<dbReference type="GeneID" id="5745526"/>
<protein>
    <submittedName>
        <fullName evidence="1">Gp55</fullName>
    </submittedName>
</protein>
<reference evidence="1 2" key="1">
    <citation type="journal article" date="2008" name="Virology">
        <title>Genome sequence of the lytic bacteriophage P1201 from Corynebacterium glutamicum NCHU 87078: Evolutionary relationships to phages from Corynebacterineae.</title>
        <authorList>
            <person name="Chen C.L."/>
            <person name="Pan T.Y."/>
            <person name="Kan S.C."/>
            <person name="Kuan Y.C."/>
            <person name="Hong L.Y."/>
            <person name="Chiu K.R."/>
            <person name="Sheu C.S."/>
            <person name="Yang J.S."/>
            <person name="Hsu W.H."/>
            <person name="Hu H.Y."/>
        </authorList>
    </citation>
    <scope>NUCLEOTIDE SEQUENCE</scope>
</reference>
<keyword evidence="2" id="KW-1185">Reference proteome</keyword>
<evidence type="ECO:0000313" key="1">
    <source>
        <dbReference type="EMBL" id="ABF57509.1"/>
    </source>
</evidence>
<sequence>MKKLLEFMEKMGEGITKDIESGKFGSANYKDVPWLQEEPKTPKEIAINLAQRLDAGGFSLCFSPSSVDKESLGGFLSGLKADSVQE</sequence>
<accession>A7IYC6</accession>
<dbReference type="EMBL" id="DQ499600">
    <property type="protein sequence ID" value="ABF57509.1"/>
    <property type="molecule type" value="Genomic_DNA"/>
</dbReference>
<dbReference type="RefSeq" id="YP_001468957.1">
    <property type="nucleotide sequence ID" value="NC_009816.1"/>
</dbReference>
<dbReference type="KEGG" id="vg:5745526"/>
<evidence type="ECO:0000313" key="2">
    <source>
        <dbReference type="Proteomes" id="UP000002414"/>
    </source>
</evidence>
<organism evidence="1 2">
    <name type="scientific">Corynebacterium phage P1201</name>
    <dbReference type="NCBI Taxonomy" id="384848"/>
    <lineage>
        <taxon>Viruses</taxon>
        <taxon>Duplodnaviria</taxon>
        <taxon>Heunggongvirae</taxon>
        <taxon>Uroviricota</taxon>
        <taxon>Caudoviricetes</taxon>
        <taxon>Zierdtviridae</taxon>
        <taxon>Toshachvirinae</taxon>
        <taxon>Chunghsingvirus</taxon>
        <taxon>Chunghsingvirus P1201</taxon>
        <taxon>Corynebacterium virus P1201</taxon>
    </lineage>
</organism>
<name>A7IYC6_9CAUD</name>
<proteinExistence type="predicted"/>
<dbReference type="Proteomes" id="UP000002414">
    <property type="component" value="Segment"/>
</dbReference>